<dbReference type="GeneID" id="43637218"/>
<keyword evidence="2" id="KW-1185">Reference proteome</keyword>
<name>A0A5N6TCE1_ASPPS</name>
<dbReference type="EMBL" id="ML743551">
    <property type="protein sequence ID" value="KAE8143829.1"/>
    <property type="molecule type" value="Genomic_DNA"/>
</dbReference>
<sequence>MKTGRNRQHDLGHVILRNLSRYRRTGKTWEKCSPSPHPLILLGYTIQPSHERDRLCREAPMVPRSSQLTVIVTTSPTPSIPSTELISSVLQSFHRHCTDLISARVIVVFDTFDRVGTRSRLKKGQATPEVAANYGVYKQNVKELILREYASSDASPDPVMQEWQDQAEFGLDHLNNVVDLSITQTDTKQVTFIEPAARLGFGLAVRSALRVCETPYVWVQQHDWALVADIPLAPLLEIMECSDVDQVAAVKYVSFPSVRMLSYATQPCVLDFPALRALTRDLTLDFVPLSRPEMTVPLTPLYFWFDKPHIASTEHYLSRVFPNRLTMRRGEFIEDKVGQQARQQMKEGQWHKWACWLYYPDEGKQLCLGHLQGRTWNGAEGELLTKYGYSEVDTKST</sequence>
<dbReference type="AlphaFoldDB" id="A0A5N6TCE1"/>
<dbReference type="RefSeq" id="XP_031919892.1">
    <property type="nucleotide sequence ID" value="XM_032053008.1"/>
</dbReference>
<evidence type="ECO:0000313" key="2">
    <source>
        <dbReference type="Proteomes" id="UP000325672"/>
    </source>
</evidence>
<gene>
    <name evidence="1" type="ORF">BDV38DRAFT_232106</name>
</gene>
<dbReference type="OrthoDB" id="414322at2759"/>
<protein>
    <submittedName>
        <fullName evidence="1">Uncharacterized protein</fullName>
    </submittedName>
</protein>
<organism evidence="1 2">
    <name type="scientific">Aspergillus pseudotamarii</name>
    <dbReference type="NCBI Taxonomy" id="132259"/>
    <lineage>
        <taxon>Eukaryota</taxon>
        <taxon>Fungi</taxon>
        <taxon>Dikarya</taxon>
        <taxon>Ascomycota</taxon>
        <taxon>Pezizomycotina</taxon>
        <taxon>Eurotiomycetes</taxon>
        <taxon>Eurotiomycetidae</taxon>
        <taxon>Eurotiales</taxon>
        <taxon>Aspergillaceae</taxon>
        <taxon>Aspergillus</taxon>
        <taxon>Aspergillus subgen. Circumdati</taxon>
    </lineage>
</organism>
<accession>A0A5N6TCE1</accession>
<proteinExistence type="predicted"/>
<reference evidence="1 2" key="1">
    <citation type="submission" date="2019-04" db="EMBL/GenBank/DDBJ databases">
        <title>Friends and foes A comparative genomics study of 23 Aspergillus species from section Flavi.</title>
        <authorList>
            <consortium name="DOE Joint Genome Institute"/>
            <person name="Kjaerbolling I."/>
            <person name="Vesth T."/>
            <person name="Frisvad J.C."/>
            <person name="Nybo J.L."/>
            <person name="Theobald S."/>
            <person name="Kildgaard S."/>
            <person name="Isbrandt T."/>
            <person name="Kuo A."/>
            <person name="Sato A."/>
            <person name="Lyhne E.K."/>
            <person name="Kogle M.E."/>
            <person name="Wiebenga A."/>
            <person name="Kun R.S."/>
            <person name="Lubbers R.J."/>
            <person name="Makela M.R."/>
            <person name="Barry K."/>
            <person name="Chovatia M."/>
            <person name="Clum A."/>
            <person name="Daum C."/>
            <person name="Haridas S."/>
            <person name="He G."/>
            <person name="LaButti K."/>
            <person name="Lipzen A."/>
            <person name="Mondo S."/>
            <person name="Riley R."/>
            <person name="Salamov A."/>
            <person name="Simmons B.A."/>
            <person name="Magnuson J.K."/>
            <person name="Henrissat B."/>
            <person name="Mortensen U.H."/>
            <person name="Larsen T.O."/>
            <person name="Devries R.P."/>
            <person name="Grigoriev I.V."/>
            <person name="Machida M."/>
            <person name="Baker S.E."/>
            <person name="Andersen M.R."/>
        </authorList>
    </citation>
    <scope>NUCLEOTIDE SEQUENCE [LARGE SCALE GENOMIC DNA]</scope>
    <source>
        <strain evidence="1 2">CBS 117625</strain>
    </source>
</reference>
<evidence type="ECO:0000313" key="1">
    <source>
        <dbReference type="EMBL" id="KAE8143829.1"/>
    </source>
</evidence>
<dbReference type="Proteomes" id="UP000325672">
    <property type="component" value="Unassembled WGS sequence"/>
</dbReference>